<name>A0A933W2U0_RHOPL</name>
<accession>A0A933W2U0</accession>
<sequence length="100" mass="10785">MTNDDNSRTAARAGAQETDNARAEREAAAKAALDNMARLRALRLAREAAEPQRTTATKSKRTKTAGAKTAGAKSSTRKADDRSRPLSEWLAEQQSGGRRT</sequence>
<feature type="region of interest" description="Disordered" evidence="1">
    <location>
        <begin position="1"/>
        <end position="29"/>
    </location>
</feature>
<evidence type="ECO:0000256" key="1">
    <source>
        <dbReference type="SAM" id="MobiDB-lite"/>
    </source>
</evidence>
<feature type="compositionally biased region" description="Low complexity" evidence="1">
    <location>
        <begin position="64"/>
        <end position="74"/>
    </location>
</feature>
<dbReference type="AlphaFoldDB" id="A0A933W2U0"/>
<evidence type="ECO:0000313" key="2">
    <source>
        <dbReference type="EMBL" id="MBI5131420.1"/>
    </source>
</evidence>
<dbReference type="EMBL" id="JACRJB010000053">
    <property type="protein sequence ID" value="MBI5131420.1"/>
    <property type="molecule type" value="Genomic_DNA"/>
</dbReference>
<reference evidence="2" key="1">
    <citation type="submission" date="2020-07" db="EMBL/GenBank/DDBJ databases">
        <title>Huge and variable diversity of episymbiotic CPR bacteria and DPANN archaea in groundwater ecosystems.</title>
        <authorList>
            <person name="He C.Y."/>
            <person name="Keren R."/>
            <person name="Whittaker M."/>
            <person name="Farag I.F."/>
            <person name="Doudna J."/>
            <person name="Cate J.H.D."/>
            <person name="Banfield J.F."/>
        </authorList>
    </citation>
    <scope>NUCLEOTIDE SEQUENCE</scope>
    <source>
        <strain evidence="2">NC_groundwater_1818_Pr3_B-0.1um_66_35</strain>
    </source>
</reference>
<gene>
    <name evidence="2" type="ORF">HZA66_18435</name>
</gene>
<comment type="caution">
    <text evidence="2">The sequence shown here is derived from an EMBL/GenBank/DDBJ whole genome shotgun (WGS) entry which is preliminary data.</text>
</comment>
<proteinExistence type="predicted"/>
<dbReference type="Proteomes" id="UP000782519">
    <property type="component" value="Unassembled WGS sequence"/>
</dbReference>
<evidence type="ECO:0000313" key="3">
    <source>
        <dbReference type="Proteomes" id="UP000782519"/>
    </source>
</evidence>
<protein>
    <submittedName>
        <fullName evidence="2">Uncharacterized protein</fullName>
    </submittedName>
</protein>
<organism evidence="2 3">
    <name type="scientific">Rhodopseudomonas palustris</name>
    <dbReference type="NCBI Taxonomy" id="1076"/>
    <lineage>
        <taxon>Bacteria</taxon>
        <taxon>Pseudomonadati</taxon>
        <taxon>Pseudomonadota</taxon>
        <taxon>Alphaproteobacteria</taxon>
        <taxon>Hyphomicrobiales</taxon>
        <taxon>Nitrobacteraceae</taxon>
        <taxon>Rhodopseudomonas</taxon>
    </lineage>
</organism>
<feature type="compositionally biased region" description="Basic and acidic residues" evidence="1">
    <location>
        <begin position="19"/>
        <end position="28"/>
    </location>
</feature>
<feature type="region of interest" description="Disordered" evidence="1">
    <location>
        <begin position="44"/>
        <end position="100"/>
    </location>
</feature>